<organism evidence="2">
    <name type="scientific">Tanacetum cinerariifolium</name>
    <name type="common">Dalmatian daisy</name>
    <name type="synonym">Chrysanthemum cinerariifolium</name>
    <dbReference type="NCBI Taxonomy" id="118510"/>
    <lineage>
        <taxon>Eukaryota</taxon>
        <taxon>Viridiplantae</taxon>
        <taxon>Streptophyta</taxon>
        <taxon>Embryophyta</taxon>
        <taxon>Tracheophyta</taxon>
        <taxon>Spermatophyta</taxon>
        <taxon>Magnoliopsida</taxon>
        <taxon>eudicotyledons</taxon>
        <taxon>Gunneridae</taxon>
        <taxon>Pentapetalae</taxon>
        <taxon>asterids</taxon>
        <taxon>campanulids</taxon>
        <taxon>Asterales</taxon>
        <taxon>Asteraceae</taxon>
        <taxon>Asteroideae</taxon>
        <taxon>Anthemideae</taxon>
        <taxon>Anthemidinae</taxon>
        <taxon>Tanacetum</taxon>
    </lineage>
</organism>
<protein>
    <submittedName>
        <fullName evidence="2">Uncharacterized protein</fullName>
    </submittedName>
</protein>
<feature type="compositionally biased region" description="Basic residues" evidence="1">
    <location>
        <begin position="96"/>
        <end position="108"/>
    </location>
</feature>
<gene>
    <name evidence="2" type="ORF">Tci_000155</name>
</gene>
<reference evidence="2" key="1">
    <citation type="journal article" date="2019" name="Sci. Rep.">
        <title>Draft genome of Tanacetum cinerariifolium, the natural source of mosquito coil.</title>
        <authorList>
            <person name="Yamashiro T."/>
            <person name="Shiraishi A."/>
            <person name="Satake H."/>
            <person name="Nakayama K."/>
        </authorList>
    </citation>
    <scope>NUCLEOTIDE SEQUENCE</scope>
</reference>
<feature type="region of interest" description="Disordered" evidence="1">
    <location>
        <begin position="19"/>
        <end position="175"/>
    </location>
</feature>
<evidence type="ECO:0000313" key="2">
    <source>
        <dbReference type="EMBL" id="GEU28177.1"/>
    </source>
</evidence>
<feature type="compositionally biased region" description="Basic and acidic residues" evidence="1">
    <location>
        <begin position="38"/>
        <end position="77"/>
    </location>
</feature>
<comment type="caution">
    <text evidence="2">The sequence shown here is derived from an EMBL/GenBank/DDBJ whole genome shotgun (WGS) entry which is preliminary data.</text>
</comment>
<dbReference type="AlphaFoldDB" id="A0A699GEV6"/>
<feature type="compositionally biased region" description="Basic residues" evidence="1">
    <location>
        <begin position="190"/>
        <end position="204"/>
    </location>
</feature>
<dbReference type="EMBL" id="BKCJ010000002">
    <property type="protein sequence ID" value="GEU28177.1"/>
    <property type="molecule type" value="Genomic_DNA"/>
</dbReference>
<feature type="compositionally biased region" description="Basic and acidic residues" evidence="1">
    <location>
        <begin position="630"/>
        <end position="643"/>
    </location>
</feature>
<feature type="compositionally biased region" description="Basic and acidic residues" evidence="1">
    <location>
        <begin position="127"/>
        <end position="136"/>
    </location>
</feature>
<evidence type="ECO:0000256" key="1">
    <source>
        <dbReference type="SAM" id="MobiDB-lite"/>
    </source>
</evidence>
<feature type="compositionally biased region" description="Low complexity" evidence="1">
    <location>
        <begin position="109"/>
        <end position="119"/>
    </location>
</feature>
<sequence length="653" mass="71151">MHFSDGVLAARPGLYNGVHNRHVDPHVPRPAQGNHAADGLRDHARPAADHAHRGNAVDDHRRPRDCRPQAGHRADPARRHRHERRPAGPGAIGTGRAHRRIPRSRHPPARGIPGAPARYRGAHVHPVRSDGGDRQLGRARGRRAEKARRHRRADHLPVAGGGAGRRRGVPEGAPGREDLLRVARFAPGRPRLHRAGPGRRGRPHLRAERQVRRHRARHDGKDCPGPGRLRGQRRPRPDAVARIAASLARVAARGRWFGRHVRLCHAGPGGAPHRAGGAHGHERRRRLGAGARPGGAIAGLGGARSESGRVRLNICAFDLPQIGYDHVVYNDMYTPARRGAVHEKAAASVLQKSSVSGDFFSSVRLVCGPSPGPAPVVRLRVGAAQEVHKRPYAQRQVPALREYRVDIVARRRVIGQHRVQLARLDLAAHFPHRPPRQPFAGQCPLVQDLAVVAAHVAAHFHHHVLAVFAEGPAALAAFAADGQAVMARQVGQRVRRAVPLQVGGRSHHHPFVVGQLDADQAGVRQAGDADRNVDALADDIGHAVRHVERGGEVAVFRQERGQQRRHVLAAETGWRRDHQVAGGLGAAFRHGRFGLFQLCQDALAVFEKCRTLVGERQLAGGTLQQLDAQPRLERVEPAPDHGRRNALGAGRCR</sequence>
<name>A0A699GEV6_TANCI</name>
<feature type="region of interest" description="Disordered" evidence="1">
    <location>
        <begin position="629"/>
        <end position="653"/>
    </location>
</feature>
<feature type="region of interest" description="Disordered" evidence="1">
    <location>
        <begin position="189"/>
        <end position="237"/>
    </location>
</feature>
<proteinExistence type="predicted"/>
<feature type="compositionally biased region" description="Basic residues" evidence="1">
    <location>
        <begin position="137"/>
        <end position="153"/>
    </location>
</feature>
<accession>A0A699GEV6</accession>